<reference evidence="2 3" key="1">
    <citation type="submission" date="2021-06" db="EMBL/GenBank/DDBJ databases">
        <authorList>
            <person name="Lu T."/>
            <person name="Wang Q."/>
            <person name="Han X."/>
        </authorList>
    </citation>
    <scope>NUCLEOTIDE SEQUENCE [LARGE SCALE GENOMIC DNA]</scope>
    <source>
        <strain evidence="2 3">LAM0050</strain>
    </source>
</reference>
<dbReference type="RefSeq" id="WP_217734298.1">
    <property type="nucleotide sequence ID" value="NZ_JAHSPR010000001.1"/>
</dbReference>
<evidence type="ECO:0000313" key="3">
    <source>
        <dbReference type="Proteomes" id="UP000722165"/>
    </source>
</evidence>
<comment type="caution">
    <text evidence="2">The sequence shown here is derived from an EMBL/GenBank/DDBJ whole genome shotgun (WGS) entry which is preliminary data.</text>
</comment>
<keyword evidence="1" id="KW-1133">Transmembrane helix</keyword>
<keyword evidence="1" id="KW-0812">Transmembrane</keyword>
<name>A0ABS6NJF6_9BURK</name>
<gene>
    <name evidence="2" type="ORF">KU392_00670</name>
</gene>
<dbReference type="Proteomes" id="UP000722165">
    <property type="component" value="Unassembled WGS sequence"/>
</dbReference>
<evidence type="ECO:0000256" key="1">
    <source>
        <dbReference type="SAM" id="Phobius"/>
    </source>
</evidence>
<accession>A0ABS6NJF6</accession>
<sequence>MIFIFYFMLAFISLATIPFAFPVILIFAIVHLLEINRSNKQKKIIVKALKEAGLSAQPVPGAQKNKSAPSFLKILIIVFIIVLVLAALQPN</sequence>
<keyword evidence="3" id="KW-1185">Reference proteome</keyword>
<dbReference type="EMBL" id="JAHSPR010000001">
    <property type="protein sequence ID" value="MBV4395766.1"/>
    <property type="molecule type" value="Genomic_DNA"/>
</dbReference>
<protein>
    <submittedName>
        <fullName evidence="2">Uncharacterized protein</fullName>
    </submittedName>
</protein>
<organism evidence="2 3">
    <name type="scientific">Advenella alkanexedens</name>
    <dbReference type="NCBI Taxonomy" id="1481665"/>
    <lineage>
        <taxon>Bacteria</taxon>
        <taxon>Pseudomonadati</taxon>
        <taxon>Pseudomonadota</taxon>
        <taxon>Betaproteobacteria</taxon>
        <taxon>Burkholderiales</taxon>
        <taxon>Alcaligenaceae</taxon>
    </lineage>
</organism>
<keyword evidence="1" id="KW-0472">Membrane</keyword>
<proteinExistence type="predicted"/>
<evidence type="ECO:0000313" key="2">
    <source>
        <dbReference type="EMBL" id="MBV4395766.1"/>
    </source>
</evidence>
<feature type="transmembrane region" description="Helical" evidence="1">
    <location>
        <begin position="71"/>
        <end position="88"/>
    </location>
</feature>
<feature type="transmembrane region" description="Helical" evidence="1">
    <location>
        <begin position="6"/>
        <end position="33"/>
    </location>
</feature>